<dbReference type="Proteomes" id="UP001162972">
    <property type="component" value="Chromosome 12"/>
</dbReference>
<comment type="caution">
    <text evidence="1">The sequence shown here is derived from an EMBL/GenBank/DDBJ whole genome shotgun (WGS) entry which is preliminary data.</text>
</comment>
<dbReference type="AlphaFoldDB" id="A0AAD6K7P7"/>
<evidence type="ECO:0000313" key="1">
    <source>
        <dbReference type="EMBL" id="KAJ6418352.1"/>
    </source>
</evidence>
<gene>
    <name evidence="1" type="ORF">OIU84_001680</name>
</gene>
<accession>A0AAD6K7P7</accession>
<dbReference type="EMBL" id="JAPFFJ010000010">
    <property type="protein sequence ID" value="KAJ6418352.1"/>
    <property type="molecule type" value="Genomic_DNA"/>
</dbReference>
<evidence type="ECO:0000313" key="2">
    <source>
        <dbReference type="Proteomes" id="UP001162972"/>
    </source>
</evidence>
<name>A0AAD6K7P7_9ROSI</name>
<reference evidence="1 2" key="1">
    <citation type="journal article" date="2023" name="Int. J. Mol. Sci.">
        <title>De Novo Assembly and Annotation of 11 Diverse Shrub Willow (Salix) Genomes Reveals Novel Gene Organization in Sex-Linked Regions.</title>
        <authorList>
            <person name="Hyden B."/>
            <person name="Feng K."/>
            <person name="Yates T.B."/>
            <person name="Jawdy S."/>
            <person name="Cereghino C."/>
            <person name="Smart L.B."/>
            <person name="Muchero W."/>
        </authorList>
    </citation>
    <scope>NUCLEOTIDE SEQUENCE [LARGE SCALE GENOMIC DNA]</scope>
    <source>
        <tissue evidence="1">Shoot tip</tissue>
    </source>
</reference>
<protein>
    <submittedName>
        <fullName evidence="1">Uncharacterized protein</fullName>
    </submittedName>
</protein>
<proteinExistence type="predicted"/>
<sequence>MTSVKTPNGLVVFKYLLDYNLCTGNLDQKKSTGINRTDGTATSISYFGLSVTVFLWLGRQHLPWQGPLLPW</sequence>
<keyword evidence="2" id="KW-1185">Reference proteome</keyword>
<organism evidence="1 2">
    <name type="scientific">Salix udensis</name>
    <dbReference type="NCBI Taxonomy" id="889485"/>
    <lineage>
        <taxon>Eukaryota</taxon>
        <taxon>Viridiplantae</taxon>
        <taxon>Streptophyta</taxon>
        <taxon>Embryophyta</taxon>
        <taxon>Tracheophyta</taxon>
        <taxon>Spermatophyta</taxon>
        <taxon>Magnoliopsida</taxon>
        <taxon>eudicotyledons</taxon>
        <taxon>Gunneridae</taxon>
        <taxon>Pentapetalae</taxon>
        <taxon>rosids</taxon>
        <taxon>fabids</taxon>
        <taxon>Malpighiales</taxon>
        <taxon>Salicaceae</taxon>
        <taxon>Saliceae</taxon>
        <taxon>Salix</taxon>
    </lineage>
</organism>